<proteinExistence type="predicted"/>
<keyword evidence="2" id="KW-1133">Transmembrane helix</keyword>
<reference evidence="3" key="3">
    <citation type="submission" date="2023-03" db="UniProtKB">
        <authorList>
            <consortium name="EnsemblPlants"/>
        </authorList>
    </citation>
    <scope>IDENTIFICATION</scope>
    <source>
        <strain evidence="3">cv. Chiifu-401-42</strain>
    </source>
</reference>
<dbReference type="InParanoid" id="M4F6Q8"/>
<dbReference type="Gramene" id="Bra036768.1">
    <property type="protein sequence ID" value="Bra036768.1-P"/>
    <property type="gene ID" value="Bra036768"/>
</dbReference>
<evidence type="ECO:0008006" key="5">
    <source>
        <dbReference type="Google" id="ProtNLM"/>
    </source>
</evidence>
<evidence type="ECO:0000256" key="2">
    <source>
        <dbReference type="SAM" id="Phobius"/>
    </source>
</evidence>
<reference evidence="3 4" key="1">
    <citation type="journal article" date="2011" name="Nat. Genet.">
        <title>The genome of the mesopolyploid crop species Brassica rapa.</title>
        <authorList>
            <consortium name="Brassica rapa Genome Sequencing Project Consortium"/>
            <person name="Wang X."/>
            <person name="Wang H."/>
            <person name="Wang J."/>
            <person name="Sun R."/>
            <person name="Wu J."/>
            <person name="Liu S."/>
            <person name="Bai Y."/>
            <person name="Mun J.H."/>
            <person name="Bancroft I."/>
            <person name="Cheng F."/>
            <person name="Huang S."/>
            <person name="Li X."/>
            <person name="Hua W."/>
            <person name="Wang J."/>
            <person name="Wang X."/>
            <person name="Freeling M."/>
            <person name="Pires J.C."/>
            <person name="Paterson A.H."/>
            <person name="Chalhoub B."/>
            <person name="Wang B."/>
            <person name="Hayward A."/>
            <person name="Sharpe A.G."/>
            <person name="Park B.S."/>
            <person name="Weisshaar B."/>
            <person name="Liu B."/>
            <person name="Li B."/>
            <person name="Liu B."/>
            <person name="Tong C."/>
            <person name="Song C."/>
            <person name="Duran C."/>
            <person name="Peng C."/>
            <person name="Geng C."/>
            <person name="Koh C."/>
            <person name="Lin C."/>
            <person name="Edwards D."/>
            <person name="Mu D."/>
            <person name="Shen D."/>
            <person name="Soumpourou E."/>
            <person name="Li F."/>
            <person name="Fraser F."/>
            <person name="Conant G."/>
            <person name="Lassalle G."/>
            <person name="King G.J."/>
            <person name="Bonnema G."/>
            <person name="Tang H."/>
            <person name="Wang H."/>
            <person name="Belcram H."/>
            <person name="Zhou H."/>
            <person name="Hirakawa H."/>
            <person name="Abe H."/>
            <person name="Guo H."/>
            <person name="Wang H."/>
            <person name="Jin H."/>
            <person name="Parkin I.A."/>
            <person name="Batley J."/>
            <person name="Kim J.S."/>
            <person name="Just J."/>
            <person name="Li J."/>
            <person name="Xu J."/>
            <person name="Deng J."/>
            <person name="Kim J.A."/>
            <person name="Li J."/>
            <person name="Yu J."/>
            <person name="Meng J."/>
            <person name="Wang J."/>
            <person name="Min J."/>
            <person name="Poulain J."/>
            <person name="Wang J."/>
            <person name="Hatakeyama K."/>
            <person name="Wu K."/>
            <person name="Wang L."/>
            <person name="Fang L."/>
            <person name="Trick M."/>
            <person name="Links M.G."/>
            <person name="Zhao M."/>
            <person name="Jin M."/>
            <person name="Ramchiary N."/>
            <person name="Drou N."/>
            <person name="Berkman P.J."/>
            <person name="Cai Q."/>
            <person name="Huang Q."/>
            <person name="Li R."/>
            <person name="Tabata S."/>
            <person name="Cheng S."/>
            <person name="Zhang S."/>
            <person name="Zhang S."/>
            <person name="Huang S."/>
            <person name="Sato S."/>
            <person name="Sun S."/>
            <person name="Kwon S.J."/>
            <person name="Choi S.R."/>
            <person name="Lee T.H."/>
            <person name="Fan W."/>
            <person name="Zhao X."/>
            <person name="Tan X."/>
            <person name="Xu X."/>
            <person name="Wang Y."/>
            <person name="Qiu Y."/>
            <person name="Yin Y."/>
            <person name="Li Y."/>
            <person name="Du Y."/>
            <person name="Liao Y."/>
            <person name="Lim Y."/>
            <person name="Narusaka Y."/>
            <person name="Wang Y."/>
            <person name="Wang Z."/>
            <person name="Li Z."/>
            <person name="Wang Z."/>
            <person name="Xiong Z."/>
            <person name="Zhang Z."/>
        </authorList>
    </citation>
    <scope>NUCLEOTIDE SEQUENCE [LARGE SCALE GENOMIC DNA]</scope>
    <source>
        <strain evidence="3 4">cv. Chiifu-401-42</strain>
    </source>
</reference>
<protein>
    <recommendedName>
        <fullName evidence="5">Zinc finger GRF-type domain-containing protein</fullName>
    </recommendedName>
</protein>
<dbReference type="HOGENOM" id="CLU_121141_0_0_1"/>
<keyword evidence="2" id="KW-0472">Membrane</keyword>
<evidence type="ECO:0000313" key="3">
    <source>
        <dbReference type="EnsemblPlants" id="Bra036768.1-P"/>
    </source>
</evidence>
<keyword evidence="2" id="KW-0812">Transmembrane</keyword>
<sequence>MAYSQTSSASIRSTPNNEDPPCHCSQPTALTMAWTEENPGRRFYKCDEHGFVVWHDKEKSCRWQKQSLLEAREKILTQAEEIKALTIALRRANAQIAALEVSRSSGSINESLKAIEDHISAHINETQKVFRNLVLYSGGGFAIATAVIIFYMKKVDVFRTLVVHSCFLSVVLIFTINVLLFQLNFFFWCYVFYY</sequence>
<dbReference type="PANTHER" id="PTHR33248">
    <property type="entry name" value="ZINC ION-BINDING PROTEIN"/>
    <property type="match status" value="1"/>
</dbReference>
<evidence type="ECO:0000313" key="4">
    <source>
        <dbReference type="Proteomes" id="UP000011750"/>
    </source>
</evidence>
<feature type="transmembrane region" description="Helical" evidence="2">
    <location>
        <begin position="167"/>
        <end position="193"/>
    </location>
</feature>
<dbReference type="EnsemblPlants" id="Bra036768.1">
    <property type="protein sequence ID" value="Bra036768.1-P"/>
    <property type="gene ID" value="Bra036768"/>
</dbReference>
<dbReference type="OMA" id="KEKSCRW"/>
<reference evidence="3 4" key="2">
    <citation type="journal article" date="2018" name="Hortic Res">
        <title>Improved Brassica rapa reference genome by single-molecule sequencing and chromosome conformation capture technologies.</title>
        <authorList>
            <person name="Zhang L."/>
            <person name="Cai X."/>
            <person name="Wu J."/>
            <person name="Liu M."/>
            <person name="Grob S."/>
            <person name="Cheng F."/>
            <person name="Liang J."/>
            <person name="Cai C."/>
            <person name="Liu Z."/>
            <person name="Liu B."/>
            <person name="Wang F."/>
            <person name="Li S."/>
            <person name="Liu F."/>
            <person name="Li X."/>
            <person name="Cheng L."/>
            <person name="Yang W."/>
            <person name="Li M.H."/>
            <person name="Grossniklaus U."/>
            <person name="Zheng H."/>
            <person name="Wang X."/>
        </authorList>
    </citation>
    <scope>NUCLEOTIDE SEQUENCE [LARGE SCALE GENOMIC DNA]</scope>
    <source>
        <strain evidence="3 4">cv. Chiifu-401-42</strain>
    </source>
</reference>
<dbReference type="Proteomes" id="UP000011750">
    <property type="component" value="Chromosome A08"/>
</dbReference>
<feature type="transmembrane region" description="Helical" evidence="2">
    <location>
        <begin position="133"/>
        <end position="152"/>
    </location>
</feature>
<name>M4F6Q8_BRACM</name>
<organism evidence="3 4">
    <name type="scientific">Brassica campestris</name>
    <name type="common">Field mustard</name>
    <dbReference type="NCBI Taxonomy" id="3711"/>
    <lineage>
        <taxon>Eukaryota</taxon>
        <taxon>Viridiplantae</taxon>
        <taxon>Streptophyta</taxon>
        <taxon>Embryophyta</taxon>
        <taxon>Tracheophyta</taxon>
        <taxon>Spermatophyta</taxon>
        <taxon>Magnoliopsida</taxon>
        <taxon>eudicotyledons</taxon>
        <taxon>Gunneridae</taxon>
        <taxon>Pentapetalae</taxon>
        <taxon>rosids</taxon>
        <taxon>malvids</taxon>
        <taxon>Brassicales</taxon>
        <taxon>Brassicaceae</taxon>
        <taxon>Brassiceae</taxon>
        <taxon>Brassica</taxon>
    </lineage>
</organism>
<feature type="region of interest" description="Disordered" evidence="1">
    <location>
        <begin position="1"/>
        <end position="23"/>
    </location>
</feature>
<accession>M4F6Q8</accession>
<evidence type="ECO:0000256" key="1">
    <source>
        <dbReference type="SAM" id="MobiDB-lite"/>
    </source>
</evidence>
<feature type="compositionally biased region" description="Polar residues" evidence="1">
    <location>
        <begin position="1"/>
        <end position="17"/>
    </location>
</feature>
<keyword evidence="4" id="KW-1185">Reference proteome</keyword>
<dbReference type="AlphaFoldDB" id="M4F6Q8"/>